<dbReference type="GO" id="GO:0005923">
    <property type="term" value="C:bicellular tight junction"/>
    <property type="evidence" value="ECO:0007669"/>
    <property type="project" value="TreeGrafter"/>
</dbReference>
<feature type="region of interest" description="Disordered" evidence="1">
    <location>
        <begin position="571"/>
        <end position="595"/>
    </location>
</feature>
<evidence type="ECO:0000256" key="1">
    <source>
        <dbReference type="SAM" id="MobiDB-lite"/>
    </source>
</evidence>
<dbReference type="Proteomes" id="UP000887563">
    <property type="component" value="Unplaced"/>
</dbReference>
<dbReference type="SUPFAM" id="SSF52540">
    <property type="entry name" value="P-loop containing nucleoside triphosphate hydrolases"/>
    <property type="match status" value="1"/>
</dbReference>
<dbReference type="Gene3D" id="2.30.30.40">
    <property type="entry name" value="SH3 Domains"/>
    <property type="match status" value="1"/>
</dbReference>
<evidence type="ECO:0000259" key="3">
    <source>
        <dbReference type="PROSITE" id="PS50106"/>
    </source>
</evidence>
<dbReference type="GO" id="GO:0150105">
    <property type="term" value="P:protein localization to cell-cell junction"/>
    <property type="evidence" value="ECO:0007669"/>
    <property type="project" value="TreeGrafter"/>
</dbReference>
<dbReference type="Pfam" id="PF00595">
    <property type="entry name" value="PDZ"/>
    <property type="match status" value="3"/>
</dbReference>
<dbReference type="SMART" id="SM00072">
    <property type="entry name" value="GuKc"/>
    <property type="match status" value="1"/>
</dbReference>
<feature type="compositionally biased region" description="Low complexity" evidence="1">
    <location>
        <begin position="98"/>
        <end position="107"/>
    </location>
</feature>
<reference evidence="5" key="1">
    <citation type="submission" date="2022-11" db="UniProtKB">
        <authorList>
            <consortium name="WormBaseParasite"/>
        </authorList>
    </citation>
    <scope>IDENTIFICATION</scope>
</reference>
<dbReference type="SMART" id="SM00228">
    <property type="entry name" value="PDZ"/>
    <property type="match status" value="3"/>
</dbReference>
<feature type="compositionally biased region" description="Basic residues" evidence="1">
    <location>
        <begin position="580"/>
        <end position="590"/>
    </location>
</feature>
<feature type="region of interest" description="Disordered" evidence="1">
    <location>
        <begin position="460"/>
        <end position="483"/>
    </location>
</feature>
<dbReference type="Pfam" id="PF00625">
    <property type="entry name" value="Guanylate_kin"/>
    <property type="match status" value="1"/>
</dbReference>
<feature type="region of interest" description="Disordered" evidence="1">
    <location>
        <begin position="1239"/>
        <end position="1277"/>
    </location>
</feature>
<feature type="region of interest" description="Disordered" evidence="1">
    <location>
        <begin position="88"/>
        <end position="107"/>
    </location>
</feature>
<feature type="compositionally biased region" description="Polar residues" evidence="1">
    <location>
        <begin position="460"/>
        <end position="478"/>
    </location>
</feature>
<feature type="domain" description="Guanylate kinase-like" evidence="2">
    <location>
        <begin position="970"/>
        <end position="1137"/>
    </location>
</feature>
<protein>
    <submittedName>
        <fullName evidence="5">Uncharacterized protein</fullName>
    </submittedName>
</protein>
<name>A0A914KI34_MELIC</name>
<dbReference type="WBParaSite" id="Minc3s00015g01017">
    <property type="protein sequence ID" value="Minc3s00015g01017"/>
    <property type="gene ID" value="Minc3s00015g01017"/>
</dbReference>
<dbReference type="PROSITE" id="PS50106">
    <property type="entry name" value="PDZ"/>
    <property type="match status" value="3"/>
</dbReference>
<dbReference type="InterPro" id="IPR008144">
    <property type="entry name" value="Guanylate_kin-like_dom"/>
</dbReference>
<keyword evidence="4" id="KW-1185">Reference proteome</keyword>
<dbReference type="Gene3D" id="2.30.42.10">
    <property type="match status" value="3"/>
</dbReference>
<dbReference type="GO" id="GO:0045216">
    <property type="term" value="P:cell-cell junction organization"/>
    <property type="evidence" value="ECO:0007669"/>
    <property type="project" value="TreeGrafter"/>
</dbReference>
<dbReference type="Gene3D" id="3.40.50.300">
    <property type="entry name" value="P-loop containing nucleotide triphosphate hydrolases"/>
    <property type="match status" value="1"/>
</dbReference>
<feature type="domain" description="PDZ" evidence="3">
    <location>
        <begin position="692"/>
        <end position="771"/>
    </location>
</feature>
<dbReference type="SUPFAM" id="SSF50156">
    <property type="entry name" value="PDZ domain-like"/>
    <property type="match status" value="3"/>
</dbReference>
<feature type="region of interest" description="Disordered" evidence="1">
    <location>
        <begin position="507"/>
        <end position="536"/>
    </location>
</feature>
<evidence type="ECO:0000259" key="2">
    <source>
        <dbReference type="PROSITE" id="PS50052"/>
    </source>
</evidence>
<accession>A0A914KI34</accession>
<dbReference type="GO" id="GO:0098609">
    <property type="term" value="P:cell-cell adhesion"/>
    <property type="evidence" value="ECO:0007669"/>
    <property type="project" value="TreeGrafter"/>
</dbReference>
<dbReference type="InterPro" id="IPR027417">
    <property type="entry name" value="P-loop_NTPase"/>
</dbReference>
<feature type="compositionally biased region" description="Polar residues" evidence="1">
    <location>
        <begin position="1250"/>
        <end position="1277"/>
    </location>
</feature>
<dbReference type="InterPro" id="IPR008145">
    <property type="entry name" value="GK/Ca_channel_bsu"/>
</dbReference>
<feature type="domain" description="PDZ" evidence="3">
    <location>
        <begin position="330"/>
        <end position="408"/>
    </location>
</feature>
<dbReference type="CDD" id="cd06728">
    <property type="entry name" value="PDZ2_ZO1-like_ds"/>
    <property type="match status" value="1"/>
</dbReference>
<dbReference type="PANTHER" id="PTHR13865:SF28">
    <property type="entry name" value="POLYCHAETOID, ISOFORM O"/>
    <property type="match status" value="1"/>
</dbReference>
<feature type="region of interest" description="Disordered" evidence="1">
    <location>
        <begin position="1"/>
        <end position="39"/>
    </location>
</feature>
<dbReference type="GO" id="GO:0005886">
    <property type="term" value="C:plasma membrane"/>
    <property type="evidence" value="ECO:0007669"/>
    <property type="project" value="TreeGrafter"/>
</dbReference>
<feature type="region of interest" description="Disordered" evidence="1">
    <location>
        <begin position="1160"/>
        <end position="1201"/>
    </location>
</feature>
<dbReference type="GO" id="GO:0050839">
    <property type="term" value="F:cell adhesion molecule binding"/>
    <property type="evidence" value="ECO:0007669"/>
    <property type="project" value="TreeGrafter"/>
</dbReference>
<dbReference type="PROSITE" id="PS50052">
    <property type="entry name" value="GUANYLATE_KINASE_2"/>
    <property type="match status" value="1"/>
</dbReference>
<sequence length="1300" mass="142508">MTTTEGELINYNGIDSGVGGSGESSGDQKTSPTTKNFSEINQNNLNNWAFSTSAASPSSSFSSPSTGMLANVLGYARSRLFKNANDGLLMPGEKDEQSSSFHHSSFASIPTNSKDLNLQQQNLAFAQPLKREGCEEEKNKIILNNKNKSCPVQRKQLFSLTNEQQFEQKNKNCFSQPFCKERLSPSIGSRDSVIIENSLSNNNSIYSSKTSFYNGDYCKSINENKKDEEYWQLFAVSLHKANQGFGIAISGSNDEKEQPAGIFISDVLNNGPASGLLQIGDRITSCNGYPLEHADYSSAIKVMKEAQQLNMIVKRRVPVPFVEFEQRTLKFTLSKSRKKDDFGIVLGCKFYIKEILNPKLAEKEPGLKEGDSVLRINGQSLDGVSLDEATRLLQRSREKLSLVVQRDVRRGSNGGGGNASNRWPSQTTVYERLGSVQATPRQSPTPAHYGFAPPNVSEGQYMSQSGIGRKGSTTSSGADYSPASGYKRYSDPMSCSLRTEFIQNNQNNNQNFYSYPPPQGGGVYPSSTPQKQQQQTFIQMQNNGKPINTTITATNVEQTENNQQQQISSPYLQHNQQQHSKQHPSPHPQHRYLNNNSVPSIQTRAQSLTPSSVQSLPVGGGGACSTNILMNQQHNSLQRPNFTPPIEQHNQQQLIAHQIACQRYVNSRPINNSINLPTTPKQQQQRPQTIRTVSFQKGPSGLGIRVIGGNQVGIFISAVQEQSPADLHGIRVGDRIHAVNSVSIAGLTREEAFDILLSLGEQSSLAVEHAPEEFAQVKAGKFGDSFYVRSHFTYNRSTSRGAASQQLGTQQPIELSIRAGDIFHVTDTLFGGSLGYWQATKIYSAEQQNSSSSSESASSCTPATTNTGIIPHAKAAEQLFKVYRQTNNATNNGINTNDQTSNGGTLGRSLFRKKLSFSSRKLFGGSSNNGATPSDNLDDVLSGAGSATNSFTETIPPAYERVALKRPAFHRPVVLYGPLADVARQLLLSQSSMRFGAPLPSTSSITSGTGGVADPLVSSLSVSPTPERGSSNILGGIRLSAVDTVMASQKHCVLCVNPASVERLQLAQYAPIVVLIDVESRSRVRELRAKAGVTTQSARKLVEQAQKLKRQYSHLLTATLDATKEDQWFEALRALIFHLQERRVWMPEFQLDQPLDEMLLLPMQPPGDTPTSDGDKSDYGTYDPQQQQPPPLNNGSYYKNNSEAPYVLQNPAYSLSVKGQLQQNPALLEKQLKGQQQQMSSSCISSAQSNMLDSSITSNHSNPLNPSRNSPFPQSQPLALYNINNQQQTNEMNNSINLRQ</sequence>
<proteinExistence type="predicted"/>
<dbReference type="PANTHER" id="PTHR13865">
    <property type="entry name" value="TIGHT JUNCTION PROTEIN"/>
    <property type="match status" value="1"/>
</dbReference>
<dbReference type="InterPro" id="IPR001478">
    <property type="entry name" value="PDZ"/>
</dbReference>
<dbReference type="InterPro" id="IPR036034">
    <property type="entry name" value="PDZ_sf"/>
</dbReference>
<feature type="compositionally biased region" description="Low complexity" evidence="1">
    <location>
        <begin position="1239"/>
        <end position="1249"/>
    </location>
</feature>
<feature type="compositionally biased region" description="Polar residues" evidence="1">
    <location>
        <begin position="27"/>
        <end position="39"/>
    </location>
</feature>
<evidence type="ECO:0000313" key="4">
    <source>
        <dbReference type="Proteomes" id="UP000887563"/>
    </source>
</evidence>
<organism evidence="4 5">
    <name type="scientific">Meloidogyne incognita</name>
    <name type="common">Southern root-knot nematode worm</name>
    <name type="synonym">Oxyuris incognita</name>
    <dbReference type="NCBI Taxonomy" id="6306"/>
    <lineage>
        <taxon>Eukaryota</taxon>
        <taxon>Metazoa</taxon>
        <taxon>Ecdysozoa</taxon>
        <taxon>Nematoda</taxon>
        <taxon>Chromadorea</taxon>
        <taxon>Rhabditida</taxon>
        <taxon>Tylenchina</taxon>
        <taxon>Tylenchomorpha</taxon>
        <taxon>Tylenchoidea</taxon>
        <taxon>Meloidogynidae</taxon>
        <taxon>Meloidogyninae</taxon>
        <taxon>Meloidogyne</taxon>
        <taxon>Meloidogyne incognita group</taxon>
    </lineage>
</organism>
<feature type="domain" description="PDZ" evidence="3">
    <location>
        <begin position="235"/>
        <end position="318"/>
    </location>
</feature>
<evidence type="ECO:0000313" key="5">
    <source>
        <dbReference type="WBParaSite" id="Minc3s00015g01017"/>
    </source>
</evidence>